<dbReference type="Pfam" id="PF01465">
    <property type="entry name" value="GRIP"/>
    <property type="match status" value="1"/>
</dbReference>
<keyword evidence="1" id="KW-0175">Coiled coil</keyword>
<accession>A0A078ASC4</accession>
<feature type="domain" description="GRIP" evidence="2">
    <location>
        <begin position="407"/>
        <end position="460"/>
    </location>
</feature>
<dbReference type="EMBL" id="CCKQ01013666">
    <property type="protein sequence ID" value="CDW85360.1"/>
    <property type="molecule type" value="Genomic_DNA"/>
</dbReference>
<dbReference type="Gene3D" id="1.10.220.60">
    <property type="entry name" value="GRIP domain"/>
    <property type="match status" value="1"/>
</dbReference>
<evidence type="ECO:0000259" key="2">
    <source>
        <dbReference type="PROSITE" id="PS50913"/>
    </source>
</evidence>
<dbReference type="InterPro" id="IPR000237">
    <property type="entry name" value="GRIP_dom"/>
</dbReference>
<sequence length="553" mass="64725">MISLLKDKAKENKSLNKKLKKLEEKYVDIHKQHKGLIQDREAFIAFLHMVFPQNYLDELLLPDDQFGLYDIDHIKSFWTLMKSQNDTESTHIIEIMKEEKKVMYQKISQYEREISDKEDSQRKIQELEGQIAKLMDELEETSINIQRRDQKIFELEEKIKTSEGSNDRIKELERECAEMKASQLMNMFGSAGSKASNSKQFERQLESMKVQLSEKTNEILRIRDENEQLSAQIDELQQKQTESLSFTNAMAQDDFLNNRQTDEPLKQLPGRVSNLSQSNSLLEHSMELEDPKYRLIEQTLRERDEEVEKLQNYNQELDSKLQQLLGEFSQFRNKAQQMLTSKDEELDKFKGRSNLTIESLQQLSSGQKNKNSPDSNKYHQNYYEENGYESSASTYMRRLQGQDKDKLSKETLNTDYIKNVFFKYLEYQANYNEKEAMTMEKVLFTVLKASEKDIEKLEKARQKNTGGIFSYFYSNGASSTVPRPVQPRLSTQELSYEDAQSPIRKFNSHNGAIKVNEFGQGLGLQNEKVLQNATIDQNPKNDNRKYFNINISN</sequence>
<dbReference type="SMART" id="SM00755">
    <property type="entry name" value="Grip"/>
    <property type="match status" value="1"/>
</dbReference>
<dbReference type="AlphaFoldDB" id="A0A078ASC4"/>
<dbReference type="PROSITE" id="PS50913">
    <property type="entry name" value="GRIP"/>
    <property type="match status" value="1"/>
</dbReference>
<organism evidence="3 4">
    <name type="scientific">Stylonychia lemnae</name>
    <name type="common">Ciliate</name>
    <dbReference type="NCBI Taxonomy" id="5949"/>
    <lineage>
        <taxon>Eukaryota</taxon>
        <taxon>Sar</taxon>
        <taxon>Alveolata</taxon>
        <taxon>Ciliophora</taxon>
        <taxon>Intramacronucleata</taxon>
        <taxon>Spirotrichea</taxon>
        <taxon>Stichotrichia</taxon>
        <taxon>Sporadotrichida</taxon>
        <taxon>Oxytrichidae</taxon>
        <taxon>Stylonychinae</taxon>
        <taxon>Stylonychia</taxon>
    </lineage>
</organism>
<evidence type="ECO:0000313" key="3">
    <source>
        <dbReference type="EMBL" id="CDW85360.1"/>
    </source>
</evidence>
<gene>
    <name evidence="3" type="primary">Contig8792.g9386</name>
    <name evidence="3" type="ORF">STYLEM_14435</name>
</gene>
<feature type="coiled-coil region" evidence="1">
    <location>
        <begin position="5"/>
        <end position="39"/>
    </location>
</feature>
<dbReference type="OrthoDB" id="301591at2759"/>
<dbReference type="InParanoid" id="A0A078ASC4"/>
<feature type="coiled-coil region" evidence="1">
    <location>
        <begin position="93"/>
        <end position="242"/>
    </location>
</feature>
<evidence type="ECO:0000313" key="4">
    <source>
        <dbReference type="Proteomes" id="UP000039865"/>
    </source>
</evidence>
<protein>
    <submittedName>
        <fullName evidence="3">Abc transporter family protein</fullName>
    </submittedName>
</protein>
<feature type="coiled-coil region" evidence="1">
    <location>
        <begin position="296"/>
        <end position="334"/>
    </location>
</feature>
<dbReference type="Proteomes" id="UP000039865">
    <property type="component" value="Unassembled WGS sequence"/>
</dbReference>
<evidence type="ECO:0000256" key="1">
    <source>
        <dbReference type="SAM" id="Coils"/>
    </source>
</evidence>
<keyword evidence="4" id="KW-1185">Reference proteome</keyword>
<dbReference type="OMA" id="STHIIEI"/>
<reference evidence="3 4" key="1">
    <citation type="submission" date="2014-06" db="EMBL/GenBank/DDBJ databases">
        <authorList>
            <person name="Swart Estienne"/>
        </authorList>
    </citation>
    <scope>NUCLEOTIDE SEQUENCE [LARGE SCALE GENOMIC DNA]</scope>
    <source>
        <strain evidence="3 4">130c</strain>
    </source>
</reference>
<proteinExistence type="predicted"/>
<name>A0A078ASC4_STYLE</name>